<protein>
    <submittedName>
        <fullName evidence="2">Uncharacterized protein</fullName>
    </submittedName>
</protein>
<reference evidence="2" key="1">
    <citation type="submission" date="2021-03" db="EMBL/GenBank/DDBJ databases">
        <title>Draft genome sequence of rust myrtle Austropuccinia psidii MF-1, a brazilian biotype.</title>
        <authorList>
            <person name="Quecine M.C."/>
            <person name="Pachon D.M.R."/>
            <person name="Bonatelli M.L."/>
            <person name="Correr F.H."/>
            <person name="Franceschini L.M."/>
            <person name="Leite T.F."/>
            <person name="Margarido G.R.A."/>
            <person name="Almeida C.A."/>
            <person name="Ferrarezi J.A."/>
            <person name="Labate C.A."/>
        </authorList>
    </citation>
    <scope>NUCLEOTIDE SEQUENCE</scope>
    <source>
        <strain evidence="2">MF-1</strain>
    </source>
</reference>
<dbReference type="Proteomes" id="UP000765509">
    <property type="component" value="Unassembled WGS sequence"/>
</dbReference>
<dbReference type="EMBL" id="AVOT02058209">
    <property type="protein sequence ID" value="MBW0552131.1"/>
    <property type="molecule type" value="Genomic_DNA"/>
</dbReference>
<comment type="caution">
    <text evidence="2">The sequence shown here is derived from an EMBL/GenBank/DDBJ whole genome shotgun (WGS) entry which is preliminary data.</text>
</comment>
<accession>A0A9Q3IY81</accession>
<feature type="compositionally biased region" description="Polar residues" evidence="1">
    <location>
        <begin position="43"/>
        <end position="52"/>
    </location>
</feature>
<organism evidence="2 3">
    <name type="scientific">Austropuccinia psidii MF-1</name>
    <dbReference type="NCBI Taxonomy" id="1389203"/>
    <lineage>
        <taxon>Eukaryota</taxon>
        <taxon>Fungi</taxon>
        <taxon>Dikarya</taxon>
        <taxon>Basidiomycota</taxon>
        <taxon>Pucciniomycotina</taxon>
        <taxon>Pucciniomycetes</taxon>
        <taxon>Pucciniales</taxon>
        <taxon>Sphaerophragmiaceae</taxon>
        <taxon>Austropuccinia</taxon>
    </lineage>
</organism>
<keyword evidence="3" id="KW-1185">Reference proteome</keyword>
<proteinExistence type="predicted"/>
<sequence length="106" mass="12044">MAEFPMNAIALRKLKKAKVGIELNKSNNGKPKEKKNKPNSKSLITGESNDSKILQPHADPHADDLKKMIEWMEMNLKMMMLTCVQLLNPIALLNRPTLLYTHDAVY</sequence>
<evidence type="ECO:0000313" key="2">
    <source>
        <dbReference type="EMBL" id="MBW0552131.1"/>
    </source>
</evidence>
<feature type="region of interest" description="Disordered" evidence="1">
    <location>
        <begin position="22"/>
        <end position="59"/>
    </location>
</feature>
<dbReference type="AlphaFoldDB" id="A0A9Q3IY81"/>
<evidence type="ECO:0000256" key="1">
    <source>
        <dbReference type="SAM" id="MobiDB-lite"/>
    </source>
</evidence>
<gene>
    <name evidence="2" type="ORF">O181_091846</name>
</gene>
<name>A0A9Q3IY81_9BASI</name>
<dbReference type="OrthoDB" id="5627at2759"/>
<evidence type="ECO:0000313" key="3">
    <source>
        <dbReference type="Proteomes" id="UP000765509"/>
    </source>
</evidence>